<protein>
    <submittedName>
        <fullName evidence="1">Uncharacterized protein</fullName>
    </submittedName>
</protein>
<gene>
    <name evidence="1" type="ORF">E2C01_034861</name>
</gene>
<reference evidence="1 2" key="1">
    <citation type="submission" date="2019-05" db="EMBL/GenBank/DDBJ databases">
        <title>Another draft genome of Portunus trituberculatus and its Hox gene families provides insights of decapod evolution.</title>
        <authorList>
            <person name="Jeong J.-H."/>
            <person name="Song I."/>
            <person name="Kim S."/>
            <person name="Choi T."/>
            <person name="Kim D."/>
            <person name="Ryu S."/>
            <person name="Kim W."/>
        </authorList>
    </citation>
    <scope>NUCLEOTIDE SEQUENCE [LARGE SCALE GENOMIC DNA]</scope>
    <source>
        <tissue evidence="1">Muscle</tissue>
    </source>
</reference>
<accession>A0A5B7F854</accession>
<sequence>MVSVVRQKPKLVVNIEFSRIEIFAKGECQNVPHIKSYIVKEIVIDGLCYSEEKIKVSVELSSPIFEAFVTKVSVVEAEFHRRISEVREEFRGLSCRVNSAPERVAVPAVSLPSNETQGQEKWRVVSGGGKRRKVIRALHRVETTNSFVVLEGVEEEGEKAGGDEMRRADDSLSAGKILIVGNSQVRHVDSAFCAKDKERRKRVCRAEIDKVSAQLNTCFEADGTKLIIFLGTGGNDLCKVRSEQLFRRFKEAFFFIPCGLFTGIYELKGILFRVPPILKPTR</sequence>
<evidence type="ECO:0000313" key="2">
    <source>
        <dbReference type="Proteomes" id="UP000324222"/>
    </source>
</evidence>
<proteinExistence type="predicted"/>
<organism evidence="1 2">
    <name type="scientific">Portunus trituberculatus</name>
    <name type="common">Swimming crab</name>
    <name type="synonym">Neptunus trituberculatus</name>
    <dbReference type="NCBI Taxonomy" id="210409"/>
    <lineage>
        <taxon>Eukaryota</taxon>
        <taxon>Metazoa</taxon>
        <taxon>Ecdysozoa</taxon>
        <taxon>Arthropoda</taxon>
        <taxon>Crustacea</taxon>
        <taxon>Multicrustacea</taxon>
        <taxon>Malacostraca</taxon>
        <taxon>Eumalacostraca</taxon>
        <taxon>Eucarida</taxon>
        <taxon>Decapoda</taxon>
        <taxon>Pleocyemata</taxon>
        <taxon>Brachyura</taxon>
        <taxon>Eubrachyura</taxon>
        <taxon>Portunoidea</taxon>
        <taxon>Portunidae</taxon>
        <taxon>Portuninae</taxon>
        <taxon>Portunus</taxon>
    </lineage>
</organism>
<dbReference type="EMBL" id="VSRR010004991">
    <property type="protein sequence ID" value="MPC41273.1"/>
    <property type="molecule type" value="Genomic_DNA"/>
</dbReference>
<keyword evidence="2" id="KW-1185">Reference proteome</keyword>
<evidence type="ECO:0000313" key="1">
    <source>
        <dbReference type="EMBL" id="MPC41273.1"/>
    </source>
</evidence>
<dbReference type="Proteomes" id="UP000324222">
    <property type="component" value="Unassembled WGS sequence"/>
</dbReference>
<dbReference type="AlphaFoldDB" id="A0A5B7F854"/>
<comment type="caution">
    <text evidence="1">The sequence shown here is derived from an EMBL/GenBank/DDBJ whole genome shotgun (WGS) entry which is preliminary data.</text>
</comment>
<name>A0A5B7F854_PORTR</name>